<keyword evidence="3" id="KW-1185">Reference proteome</keyword>
<dbReference type="RefSeq" id="WP_141429071.1">
    <property type="nucleotide sequence ID" value="NZ_AP019736.1"/>
</dbReference>
<dbReference type="InterPro" id="IPR025396">
    <property type="entry name" value="DUF4302"/>
</dbReference>
<dbReference type="EMBL" id="AP019736">
    <property type="protein sequence ID" value="BBL07073.1"/>
    <property type="molecule type" value="Genomic_DNA"/>
</dbReference>
<sequence length="447" mass="50010">MKKHLYRIFLLPVVLLAATACNDNDYETTMGDVDQRLDEAISSYYGELSAAENGWIANIPTSKGIYRFWMDFTDDNRVTMYTDNLMYPDFRTTPDESSYRIQGLQRPTLIFDTYSYLAIINDPNSDISGGSAEDNQGLETDFEFEIASFDGDTFSLLGRRNRVEATLTRASAEEKNLVQQGALMQVQEDLQQFINRDGYCYVALSSGKVAVDFDLRSVTLSYVQGTNTVISATASSYVDLKHNIVLQEPLVMQGSIISGFLWNDATQSYTAVSSQQIPVQRQDEAIIGLDAMLGAGSGYKYSALAVRLSMYGGDTSCEIAQQLVNFGKEISTVFRMTLGDIYMRFGELEGRPYIDMEVEFGLYQAVFTFDILENPNGTTKLLRYNTDYDPVGNSQTLLDNGCGQKLCDYLTGKTFRKTWLKQSFGTYRMGALTDTKDPANYMPGALL</sequence>
<organism evidence="2 3">
    <name type="scientific">Alistipes dispar</name>
    <dbReference type="NCBI Taxonomy" id="2585119"/>
    <lineage>
        <taxon>Bacteria</taxon>
        <taxon>Pseudomonadati</taxon>
        <taxon>Bacteroidota</taxon>
        <taxon>Bacteroidia</taxon>
        <taxon>Bacteroidales</taxon>
        <taxon>Rikenellaceae</taxon>
        <taxon>Alistipes</taxon>
    </lineage>
</organism>
<protein>
    <recommendedName>
        <fullName evidence="4">DUF4302 domain-containing protein</fullName>
    </recommendedName>
</protein>
<evidence type="ECO:0000313" key="2">
    <source>
        <dbReference type="EMBL" id="BBL07073.1"/>
    </source>
</evidence>
<accession>A0A4Y1X191</accession>
<evidence type="ECO:0008006" key="4">
    <source>
        <dbReference type="Google" id="ProtNLM"/>
    </source>
</evidence>
<name>A0A4Y1X191_9BACT</name>
<evidence type="ECO:0000256" key="1">
    <source>
        <dbReference type="SAM" id="SignalP"/>
    </source>
</evidence>
<dbReference type="Pfam" id="PF14135">
    <property type="entry name" value="DUF4302"/>
    <property type="match status" value="1"/>
</dbReference>
<dbReference type="GeneID" id="98673699"/>
<keyword evidence="1" id="KW-0732">Signal</keyword>
<reference evidence="3" key="1">
    <citation type="submission" date="2019-06" db="EMBL/GenBank/DDBJ databases">
        <title>Alistipes onderdonkii subsp. vulgaris subsp. nov., Alistipes dispar sp. nov. and Alistipes communis sp. nov., isolated from human faeces, and creation of Alistipes onderdonkii subsp. onderdonkii subsp. nov.</title>
        <authorList>
            <person name="Sakamoto M."/>
            <person name="Ikeyama N."/>
            <person name="Ogata Y."/>
            <person name="Suda W."/>
            <person name="Iino T."/>
            <person name="Hattori M."/>
            <person name="Ohkuma M."/>
        </authorList>
    </citation>
    <scope>NUCLEOTIDE SEQUENCE [LARGE SCALE GENOMIC DNA]</scope>
    <source>
        <strain evidence="3">5CPEGH6</strain>
    </source>
</reference>
<dbReference type="OrthoDB" id="707849at2"/>
<dbReference type="KEGG" id="ada:A5CPEGH6_17110"/>
<dbReference type="PROSITE" id="PS51257">
    <property type="entry name" value="PROKAR_LIPOPROTEIN"/>
    <property type="match status" value="1"/>
</dbReference>
<dbReference type="Proteomes" id="UP000319374">
    <property type="component" value="Chromosome"/>
</dbReference>
<gene>
    <name evidence="2" type="ORF">A5CPEGH6_17110</name>
</gene>
<evidence type="ECO:0000313" key="3">
    <source>
        <dbReference type="Proteomes" id="UP000319374"/>
    </source>
</evidence>
<dbReference type="AlphaFoldDB" id="A0A4Y1X191"/>
<feature type="chain" id="PRO_5021184849" description="DUF4302 domain-containing protein" evidence="1">
    <location>
        <begin position="23"/>
        <end position="447"/>
    </location>
</feature>
<feature type="signal peptide" evidence="1">
    <location>
        <begin position="1"/>
        <end position="22"/>
    </location>
</feature>
<proteinExistence type="predicted"/>